<keyword evidence="2" id="KW-1185">Reference proteome</keyword>
<sequence>MALLQRSVVSSHLEVAAARHVVIMCRSTETNGYTFYRALEMLALDSSTHSLALSASDLIKEPFFGRNTPRVSREATDPLDMVYALFGMSLDDYSSASICLVSVNTISNGFEMAVAIETKAEVVGIVVDVYSSDSRRHITVGRADMLSSLVGPSYE</sequence>
<comment type="caution">
    <text evidence="1">The sequence shown here is derived from an EMBL/GenBank/DDBJ whole genome shotgun (WGS) entry which is preliminary data.</text>
</comment>
<evidence type="ECO:0000313" key="1">
    <source>
        <dbReference type="EMBL" id="KAK0705514.1"/>
    </source>
</evidence>
<organism evidence="1 2">
    <name type="scientific">Lasiosphaeris hirsuta</name>
    <dbReference type="NCBI Taxonomy" id="260670"/>
    <lineage>
        <taxon>Eukaryota</taxon>
        <taxon>Fungi</taxon>
        <taxon>Dikarya</taxon>
        <taxon>Ascomycota</taxon>
        <taxon>Pezizomycotina</taxon>
        <taxon>Sordariomycetes</taxon>
        <taxon>Sordariomycetidae</taxon>
        <taxon>Sordariales</taxon>
        <taxon>Lasiosphaeriaceae</taxon>
        <taxon>Lasiosphaeris</taxon>
    </lineage>
</organism>
<dbReference type="AlphaFoldDB" id="A0AA40DJ45"/>
<dbReference type="Proteomes" id="UP001172102">
    <property type="component" value="Unassembled WGS sequence"/>
</dbReference>
<protein>
    <submittedName>
        <fullName evidence="1">Uncharacterized protein</fullName>
    </submittedName>
</protein>
<proteinExistence type="predicted"/>
<accession>A0AA40DJ45</accession>
<reference evidence="1" key="1">
    <citation type="submission" date="2023-06" db="EMBL/GenBank/DDBJ databases">
        <title>Genome-scale phylogeny and comparative genomics of the fungal order Sordariales.</title>
        <authorList>
            <consortium name="Lawrence Berkeley National Laboratory"/>
            <person name="Hensen N."/>
            <person name="Bonometti L."/>
            <person name="Westerberg I."/>
            <person name="Brannstrom I.O."/>
            <person name="Guillou S."/>
            <person name="Cros-Aarteil S."/>
            <person name="Calhoun S."/>
            <person name="Haridas S."/>
            <person name="Kuo A."/>
            <person name="Mondo S."/>
            <person name="Pangilinan J."/>
            <person name="Riley R."/>
            <person name="Labutti K."/>
            <person name="Andreopoulos B."/>
            <person name="Lipzen A."/>
            <person name="Chen C."/>
            <person name="Yanf M."/>
            <person name="Daum C."/>
            <person name="Ng V."/>
            <person name="Clum A."/>
            <person name="Steindorff A."/>
            <person name="Ohm R."/>
            <person name="Martin F."/>
            <person name="Silar P."/>
            <person name="Natvig D."/>
            <person name="Lalanne C."/>
            <person name="Gautier V."/>
            <person name="Ament-Velasquez S.L."/>
            <person name="Kruys A."/>
            <person name="Hutchinson M.I."/>
            <person name="Powell A.J."/>
            <person name="Barry K."/>
            <person name="Miller A.N."/>
            <person name="Grigoriev I.V."/>
            <person name="Debuchy R."/>
            <person name="Gladieux P."/>
            <person name="Thoren M.H."/>
            <person name="Johannesson H."/>
        </authorList>
    </citation>
    <scope>NUCLEOTIDE SEQUENCE</scope>
    <source>
        <strain evidence="1">SMH4607-1</strain>
    </source>
</reference>
<evidence type="ECO:0000313" key="2">
    <source>
        <dbReference type="Proteomes" id="UP001172102"/>
    </source>
</evidence>
<dbReference type="EMBL" id="JAUKUA010000007">
    <property type="protein sequence ID" value="KAK0705514.1"/>
    <property type="molecule type" value="Genomic_DNA"/>
</dbReference>
<name>A0AA40DJ45_9PEZI</name>
<gene>
    <name evidence="1" type="ORF">B0H67DRAFT_649836</name>
</gene>